<evidence type="ECO:0000313" key="3">
    <source>
        <dbReference type="Proteomes" id="UP001500279"/>
    </source>
</evidence>
<accession>A0ABP3VYK4</accession>
<dbReference type="EMBL" id="BAAAEW010000047">
    <property type="protein sequence ID" value="GAA0769222.1"/>
    <property type="molecule type" value="Genomic_DNA"/>
</dbReference>
<evidence type="ECO:0000313" key="2">
    <source>
        <dbReference type="EMBL" id="GAA0769222.1"/>
    </source>
</evidence>
<name>A0ABP3VYK4_9BURK</name>
<dbReference type="RefSeq" id="WP_170200882.1">
    <property type="nucleotide sequence ID" value="NZ_BAAAEW010000047.1"/>
</dbReference>
<dbReference type="SUPFAM" id="SSF89447">
    <property type="entry name" value="AbrB/MazE/MraZ-like"/>
    <property type="match status" value="1"/>
</dbReference>
<dbReference type="InterPro" id="IPR037914">
    <property type="entry name" value="SpoVT-AbrB_sf"/>
</dbReference>
<protein>
    <recommendedName>
        <fullName evidence="1">SpoVT-AbrB domain-containing protein</fullName>
    </recommendedName>
</protein>
<dbReference type="Pfam" id="PF04014">
    <property type="entry name" value="MazE_antitoxin"/>
    <property type="match status" value="1"/>
</dbReference>
<reference evidence="3" key="1">
    <citation type="journal article" date="2019" name="Int. J. Syst. Evol. Microbiol.">
        <title>The Global Catalogue of Microorganisms (GCM) 10K type strain sequencing project: providing services to taxonomists for standard genome sequencing and annotation.</title>
        <authorList>
            <consortium name="The Broad Institute Genomics Platform"/>
            <consortium name="The Broad Institute Genome Sequencing Center for Infectious Disease"/>
            <person name="Wu L."/>
            <person name="Ma J."/>
        </authorList>
    </citation>
    <scope>NUCLEOTIDE SEQUENCE [LARGE SCALE GENOMIC DNA]</scope>
    <source>
        <strain evidence="3">JCM 15503</strain>
    </source>
</reference>
<evidence type="ECO:0000259" key="1">
    <source>
        <dbReference type="SMART" id="SM00966"/>
    </source>
</evidence>
<dbReference type="InterPro" id="IPR007159">
    <property type="entry name" value="SpoVT-AbrB_dom"/>
</dbReference>
<dbReference type="NCBIfam" id="TIGR01439">
    <property type="entry name" value="lp_hng_hel_AbrB"/>
    <property type="match status" value="1"/>
</dbReference>
<gene>
    <name evidence="2" type="ORF">GCM10009107_59850</name>
</gene>
<feature type="domain" description="SpoVT-AbrB" evidence="1">
    <location>
        <begin position="45"/>
        <end position="90"/>
    </location>
</feature>
<keyword evidence="3" id="KW-1185">Reference proteome</keyword>
<organism evidence="2 3">
    <name type="scientific">Ideonella azotifigens</name>
    <dbReference type="NCBI Taxonomy" id="513160"/>
    <lineage>
        <taxon>Bacteria</taxon>
        <taxon>Pseudomonadati</taxon>
        <taxon>Pseudomonadota</taxon>
        <taxon>Betaproteobacteria</taxon>
        <taxon>Burkholderiales</taxon>
        <taxon>Sphaerotilaceae</taxon>
        <taxon>Ideonella</taxon>
    </lineage>
</organism>
<dbReference type="SMART" id="SM00966">
    <property type="entry name" value="SpoVT_AbrB"/>
    <property type="match status" value="1"/>
</dbReference>
<dbReference type="Gene3D" id="2.10.260.10">
    <property type="match status" value="1"/>
</dbReference>
<comment type="caution">
    <text evidence="2">The sequence shown here is derived from an EMBL/GenBank/DDBJ whole genome shotgun (WGS) entry which is preliminary data.</text>
</comment>
<sequence>MTHRTITVTHWKQANKTVNQFTSWRRPPPTACVASRRLPAGWIWRHAGSKGQVVLPADMRRRLGLNPGARLEVTEEADGLRLRVQRAVPQGAV</sequence>
<proteinExistence type="predicted"/>
<dbReference type="Proteomes" id="UP001500279">
    <property type="component" value="Unassembled WGS sequence"/>
</dbReference>